<protein>
    <submittedName>
        <fullName evidence="2">Uncharacterized protein</fullName>
    </submittedName>
</protein>
<proteinExistence type="predicted"/>
<evidence type="ECO:0000313" key="3">
    <source>
        <dbReference type="EMBL" id="SPQ98832.1"/>
    </source>
</evidence>
<reference evidence="3 5" key="2">
    <citation type="submission" date="2018-03" db="EMBL/GenBank/DDBJ databases">
        <authorList>
            <person name="Fogelqvist J."/>
        </authorList>
    </citation>
    <scope>NUCLEOTIDE SEQUENCE [LARGE SCALE GENOMIC DNA]</scope>
</reference>
<feature type="transmembrane region" description="Helical" evidence="1">
    <location>
        <begin position="29"/>
        <end position="48"/>
    </location>
</feature>
<sequence length="123" mass="14092">MLVEEQLMRMLLQHAGKYWKATEQPAGEVPLLAVVSALVLLIGLRRFLVRPSKHRTSYVTVASIIKVCLILAAVVIAFAIIEDRVIRELLIARIRVYFDVVSRRAALLVQRTQKPRSWWPFSL</sequence>
<evidence type="ECO:0000313" key="2">
    <source>
        <dbReference type="EMBL" id="CEP01974.1"/>
    </source>
</evidence>
<evidence type="ECO:0000313" key="4">
    <source>
        <dbReference type="Proteomes" id="UP000039324"/>
    </source>
</evidence>
<name>A0A0G4J3K9_PLABS</name>
<keyword evidence="1" id="KW-1133">Transmembrane helix</keyword>
<dbReference type="Proteomes" id="UP000290189">
    <property type="component" value="Unassembled WGS sequence"/>
</dbReference>
<evidence type="ECO:0000256" key="1">
    <source>
        <dbReference type="SAM" id="Phobius"/>
    </source>
</evidence>
<keyword evidence="1" id="KW-0472">Membrane</keyword>
<keyword evidence="4" id="KW-1185">Reference proteome</keyword>
<feature type="transmembrane region" description="Helical" evidence="1">
    <location>
        <begin position="60"/>
        <end position="81"/>
    </location>
</feature>
<reference evidence="2 4" key="1">
    <citation type="submission" date="2015-02" db="EMBL/GenBank/DDBJ databases">
        <authorList>
            <person name="Chooi Y.-H."/>
        </authorList>
    </citation>
    <scope>NUCLEOTIDE SEQUENCE [LARGE SCALE GENOMIC DNA]</scope>
    <source>
        <strain evidence="2">E3</strain>
    </source>
</reference>
<dbReference type="EMBL" id="CDSF01000122">
    <property type="protein sequence ID" value="CEP01974.1"/>
    <property type="molecule type" value="Genomic_DNA"/>
</dbReference>
<geneLocation type="mitochondrion" evidence="3"/>
<dbReference type="Proteomes" id="UP000039324">
    <property type="component" value="Unassembled WGS sequence"/>
</dbReference>
<organism evidence="2 4">
    <name type="scientific">Plasmodiophora brassicae</name>
    <name type="common">Clubroot disease agent</name>
    <dbReference type="NCBI Taxonomy" id="37360"/>
    <lineage>
        <taxon>Eukaryota</taxon>
        <taxon>Sar</taxon>
        <taxon>Rhizaria</taxon>
        <taxon>Endomyxa</taxon>
        <taxon>Phytomyxea</taxon>
        <taxon>Plasmodiophorida</taxon>
        <taxon>Plasmodiophoridae</taxon>
        <taxon>Plasmodiophora</taxon>
    </lineage>
</organism>
<dbReference type="AlphaFoldDB" id="A0A0G4J3K9"/>
<keyword evidence="1" id="KW-0812">Transmembrane</keyword>
<dbReference type="EMBL" id="OVEO01000010">
    <property type="protein sequence ID" value="SPQ98832.1"/>
    <property type="molecule type" value="Genomic_DNA"/>
</dbReference>
<gene>
    <name evidence="2" type="ORF">PBRA_002239</name>
    <name evidence="3" type="ORF">PLBR_LOCUS6047</name>
</gene>
<keyword evidence="3" id="KW-0496">Mitochondrion</keyword>
<evidence type="ECO:0000313" key="5">
    <source>
        <dbReference type="Proteomes" id="UP000290189"/>
    </source>
</evidence>
<accession>A0A0G4J3K9</accession>